<evidence type="ECO:0000313" key="3">
    <source>
        <dbReference type="Proteomes" id="UP000229307"/>
    </source>
</evidence>
<reference evidence="3" key="1">
    <citation type="submission" date="2017-09" db="EMBL/GenBank/DDBJ databases">
        <title>Depth-based differentiation of microbial function through sediment-hosted aquifers and enrichment of novel symbionts in the deep terrestrial subsurface.</title>
        <authorList>
            <person name="Probst A.J."/>
            <person name="Ladd B."/>
            <person name="Jarett J.K."/>
            <person name="Geller-Mcgrath D.E."/>
            <person name="Sieber C.M.K."/>
            <person name="Emerson J.B."/>
            <person name="Anantharaman K."/>
            <person name="Thomas B.C."/>
            <person name="Malmstrom R."/>
            <person name="Stieglmeier M."/>
            <person name="Klingl A."/>
            <person name="Woyke T."/>
            <person name="Ryan C.M."/>
            <person name="Banfield J.F."/>
        </authorList>
    </citation>
    <scope>NUCLEOTIDE SEQUENCE [LARGE SCALE GENOMIC DNA]</scope>
</reference>
<sequence>MNKMFLMSVMFLMVFSVAAGAQQAQTISSGGKVCLPEECPAGSIPVLTVKLIWKDLEASAGGTGREIIEEVVFKGMEGDREIKFYNARITPSFPRGRVSIDAKCEIKRGESVARTYETDRDNKNNPAPVSYEGAAKGGFSDLKIYLK</sequence>
<proteinExistence type="predicted"/>
<dbReference type="AlphaFoldDB" id="A0A2M7S5E2"/>
<comment type="caution">
    <text evidence="2">The sequence shown here is derived from an EMBL/GenBank/DDBJ whole genome shotgun (WGS) entry which is preliminary data.</text>
</comment>
<feature type="signal peptide" evidence="1">
    <location>
        <begin position="1"/>
        <end position="21"/>
    </location>
</feature>
<protein>
    <recommendedName>
        <fullName evidence="4">Ig-like domain-containing protein</fullName>
    </recommendedName>
</protein>
<dbReference type="EMBL" id="PFMR01000321">
    <property type="protein sequence ID" value="PIZ14659.1"/>
    <property type="molecule type" value="Genomic_DNA"/>
</dbReference>
<evidence type="ECO:0000313" key="2">
    <source>
        <dbReference type="EMBL" id="PIZ14659.1"/>
    </source>
</evidence>
<organism evidence="2 3">
    <name type="scientific">Candidatus Desantisbacteria bacterium CG_4_10_14_0_8_um_filter_48_22</name>
    <dbReference type="NCBI Taxonomy" id="1974543"/>
    <lineage>
        <taxon>Bacteria</taxon>
        <taxon>Candidatus Desantisiibacteriota</taxon>
    </lineage>
</organism>
<name>A0A2M7S5E2_9BACT</name>
<feature type="chain" id="PRO_5014882947" description="Ig-like domain-containing protein" evidence="1">
    <location>
        <begin position="22"/>
        <end position="147"/>
    </location>
</feature>
<accession>A0A2M7S5E2</accession>
<gene>
    <name evidence="2" type="ORF">COY52_11685</name>
</gene>
<evidence type="ECO:0008006" key="4">
    <source>
        <dbReference type="Google" id="ProtNLM"/>
    </source>
</evidence>
<dbReference type="Proteomes" id="UP000229307">
    <property type="component" value="Unassembled WGS sequence"/>
</dbReference>
<keyword evidence="1" id="KW-0732">Signal</keyword>
<evidence type="ECO:0000256" key="1">
    <source>
        <dbReference type="SAM" id="SignalP"/>
    </source>
</evidence>